<keyword evidence="1" id="KW-0413">Isomerase</keyword>
<dbReference type="Proteomes" id="UP000561726">
    <property type="component" value="Unassembled WGS sequence"/>
</dbReference>
<dbReference type="PANTHER" id="PTHR40267">
    <property type="entry name" value="BLR3294 PROTEIN"/>
    <property type="match status" value="1"/>
</dbReference>
<dbReference type="GO" id="GO:0050076">
    <property type="term" value="F:maleate isomerase activity"/>
    <property type="evidence" value="ECO:0007669"/>
    <property type="project" value="UniProtKB-EC"/>
</dbReference>
<sequence>MAKTTHHNEIPLGPPTHIGIGVVAPHDMALDAELWRWVPPQASLFFARTPFDPLPVTLEMVESLGDETGIRSTAQQLMTIAPTVYAYACTSGSFANGRAGERAVAAALMSAGGAPAVTASGAIVSALGHLGVNRVAIATPYDAEITIRLQDFLIESSVAVTGIAHLGMDANMWTVPYRRTAELIRLADSPEAQAIVVSCTNLPTYDLIAPLERELGKPIISANQATMWAALALCDLPAVGPGQRLLARPRPTTRD</sequence>
<protein>
    <submittedName>
        <fullName evidence="1">Maleate isomerase</fullName>
        <ecNumber evidence="1">5.2.1.1</ecNumber>
    </submittedName>
</protein>
<proteinExistence type="predicted"/>
<comment type="caution">
    <text evidence="1">The sequence shown here is derived from an EMBL/GenBank/DDBJ whole genome shotgun (WGS) entry which is preliminary data.</text>
</comment>
<dbReference type="RefSeq" id="WP_221243991.1">
    <property type="nucleotide sequence ID" value="NZ_JACHBQ010000001.1"/>
</dbReference>
<evidence type="ECO:0000313" key="1">
    <source>
        <dbReference type="EMBL" id="MBB5643223.1"/>
    </source>
</evidence>
<dbReference type="PANTHER" id="PTHR40267:SF1">
    <property type="entry name" value="BLR3294 PROTEIN"/>
    <property type="match status" value="1"/>
</dbReference>
<dbReference type="InterPro" id="IPR026286">
    <property type="entry name" value="MaiA/AMDase"/>
</dbReference>
<dbReference type="Gene3D" id="3.40.50.12500">
    <property type="match status" value="1"/>
</dbReference>
<dbReference type="PIRSF" id="PIRSF015736">
    <property type="entry name" value="MI"/>
    <property type="match status" value="1"/>
</dbReference>
<dbReference type="InterPro" id="IPR053714">
    <property type="entry name" value="Iso_Racemase_Enz_sf"/>
</dbReference>
<reference evidence="1 2" key="1">
    <citation type="submission" date="2020-08" db="EMBL/GenBank/DDBJ databases">
        <title>Sequencing the genomes of 1000 actinobacteria strains.</title>
        <authorList>
            <person name="Klenk H.-P."/>
        </authorList>
    </citation>
    <scope>NUCLEOTIDE SEQUENCE [LARGE SCALE GENOMIC DNA]</scope>
    <source>
        <strain evidence="1 2">DSM 21065</strain>
    </source>
</reference>
<gene>
    <name evidence="1" type="ORF">BJ997_003771</name>
</gene>
<name>A0A7W9E5E8_9MICO</name>
<accession>A0A7W9E5E8</accession>
<dbReference type="EC" id="5.2.1.1" evidence="1"/>
<dbReference type="Pfam" id="PF17645">
    <property type="entry name" value="Amdase"/>
    <property type="match status" value="1"/>
</dbReference>
<organism evidence="1 2">
    <name type="scientific">Cryobacterium roopkundense</name>
    <dbReference type="NCBI Taxonomy" id="1001240"/>
    <lineage>
        <taxon>Bacteria</taxon>
        <taxon>Bacillati</taxon>
        <taxon>Actinomycetota</taxon>
        <taxon>Actinomycetes</taxon>
        <taxon>Micrococcales</taxon>
        <taxon>Microbacteriaceae</taxon>
        <taxon>Cryobacterium</taxon>
    </lineage>
</organism>
<evidence type="ECO:0000313" key="2">
    <source>
        <dbReference type="Proteomes" id="UP000561726"/>
    </source>
</evidence>
<dbReference type="EMBL" id="JACHBQ010000001">
    <property type="protein sequence ID" value="MBB5643223.1"/>
    <property type="molecule type" value="Genomic_DNA"/>
</dbReference>
<dbReference type="AlphaFoldDB" id="A0A7W9E5E8"/>